<dbReference type="STRING" id="596151.DesfrDRAFT_1698"/>
<evidence type="ECO:0000256" key="1">
    <source>
        <dbReference type="ARBA" id="ARBA00008591"/>
    </source>
</evidence>
<name>E1JVP9_SOLFR</name>
<dbReference type="EMBL" id="AECZ01000009">
    <property type="protein sequence ID" value="EFL51537.1"/>
    <property type="molecule type" value="Genomic_DNA"/>
</dbReference>
<protein>
    <submittedName>
        <fullName evidence="2">Putative phosphate transport regulator</fullName>
    </submittedName>
</protein>
<evidence type="ECO:0000313" key="2">
    <source>
        <dbReference type="EMBL" id="EFL51537.1"/>
    </source>
</evidence>
<dbReference type="InterPro" id="IPR018445">
    <property type="entry name" value="Put_Phosphate_transp_reg"/>
</dbReference>
<comment type="caution">
    <text evidence="2">The sequence shown here is derived from an EMBL/GenBank/DDBJ whole genome shotgun (WGS) entry which is preliminary data.</text>
</comment>
<dbReference type="eggNOG" id="COG1392">
    <property type="taxonomic scope" value="Bacteria"/>
</dbReference>
<dbReference type="Pfam" id="PF01865">
    <property type="entry name" value="PhoU_div"/>
    <property type="match status" value="1"/>
</dbReference>
<reference evidence="2 3" key="1">
    <citation type="submission" date="2010-08" db="EMBL/GenBank/DDBJ databases">
        <title>The draft genome of Desulfovibrio fructosovorans JJ.</title>
        <authorList>
            <consortium name="US DOE Joint Genome Institute (JGI-PGF)"/>
            <person name="Lucas S."/>
            <person name="Copeland A."/>
            <person name="Lapidus A."/>
            <person name="Cheng J.-F."/>
            <person name="Bruce D."/>
            <person name="Goodwin L."/>
            <person name="Pitluck S."/>
            <person name="Land M.L."/>
            <person name="Hauser L."/>
            <person name="Chang Y.-J."/>
            <person name="Jeffries C."/>
            <person name="Wall J.D."/>
            <person name="Stahl D.A."/>
            <person name="Arkin A.P."/>
            <person name="Dehal P."/>
            <person name="Stolyar S.M."/>
            <person name="Hazen T.C."/>
            <person name="Woyke T.J."/>
        </authorList>
    </citation>
    <scope>NUCLEOTIDE SEQUENCE [LARGE SCALE GENOMIC DNA]</scope>
    <source>
        <strain evidence="2 3">JJ</strain>
    </source>
</reference>
<dbReference type="AlphaFoldDB" id="E1JVP9"/>
<proteinExistence type="inferred from homology"/>
<organism evidence="2 3">
    <name type="scientific">Solidesulfovibrio fructosivorans JJ]</name>
    <dbReference type="NCBI Taxonomy" id="596151"/>
    <lineage>
        <taxon>Bacteria</taxon>
        <taxon>Pseudomonadati</taxon>
        <taxon>Thermodesulfobacteriota</taxon>
        <taxon>Desulfovibrionia</taxon>
        <taxon>Desulfovibrionales</taxon>
        <taxon>Desulfovibrionaceae</taxon>
        <taxon>Solidesulfovibrio</taxon>
    </lineage>
</organism>
<comment type="similarity">
    <text evidence="1">Belongs to the UPF0111 family.</text>
</comment>
<dbReference type="PANTHER" id="PTHR36536:SF3">
    <property type="entry name" value="UPF0111 PROTEIN HI_1603"/>
    <property type="match status" value="1"/>
</dbReference>
<evidence type="ECO:0000313" key="3">
    <source>
        <dbReference type="Proteomes" id="UP000006250"/>
    </source>
</evidence>
<dbReference type="OrthoDB" id="9767431at2"/>
<keyword evidence="3" id="KW-1185">Reference proteome</keyword>
<dbReference type="InterPro" id="IPR038078">
    <property type="entry name" value="PhoU-like_sf"/>
</dbReference>
<dbReference type="Proteomes" id="UP000006250">
    <property type="component" value="Unassembled WGS sequence"/>
</dbReference>
<sequence length="224" mass="25089">MLPPALHFLSPRRQTYLTGLLEHYRPVAWGMSLLSEALKHAITKRPDKGFRVLTGEIDNLEAEADKVKRHIRNHLPVAWFMVVDKTLFLDYTRRQDNILDAVQEATTWLALSSLEVPGPLAEAMMTSVAEAAETVALLHAALSATIEGILHKRGDRGAIKAHIQTVRQQHLKVVKAKRGLIAAAYASDMEFGAVYRIIRFVEYVFRASHNAESCADILRAMLAR</sequence>
<dbReference type="InterPro" id="IPR002727">
    <property type="entry name" value="DUF47"/>
</dbReference>
<gene>
    <name evidence="2" type="ORF">DesfrDRAFT_1698</name>
</gene>
<dbReference type="Gene3D" id="1.20.58.220">
    <property type="entry name" value="Phosphate transport system protein phou homolog 2, domain 2"/>
    <property type="match status" value="1"/>
</dbReference>
<dbReference type="PANTHER" id="PTHR36536">
    <property type="entry name" value="UPF0111 PROTEIN HI_1603"/>
    <property type="match status" value="1"/>
</dbReference>
<accession>E1JVP9</accession>
<dbReference type="RefSeq" id="WP_005992934.1">
    <property type="nucleotide sequence ID" value="NZ_AECZ01000009.1"/>
</dbReference>